<reference evidence="9 10" key="1">
    <citation type="submission" date="2020-07" db="EMBL/GenBank/DDBJ databases">
        <title>Sequencing the genomes of 1000 actinobacteria strains.</title>
        <authorList>
            <person name="Klenk H.-P."/>
        </authorList>
    </citation>
    <scope>NUCLEOTIDE SEQUENCE [LARGE SCALE GENOMIC DNA]</scope>
    <source>
        <strain evidence="9 10">DSM 44065</strain>
    </source>
</reference>
<dbReference type="Pfam" id="PF01546">
    <property type="entry name" value="Peptidase_M20"/>
    <property type="match status" value="1"/>
</dbReference>
<dbReference type="InterPro" id="IPR002933">
    <property type="entry name" value="Peptidase_M20"/>
</dbReference>
<evidence type="ECO:0000256" key="5">
    <source>
        <dbReference type="ARBA" id="ARBA00022801"/>
    </source>
</evidence>
<accession>A0A853AMM1</accession>
<comment type="cofactor">
    <cofactor evidence="1">
        <name>Co(2+)</name>
        <dbReference type="ChEBI" id="CHEBI:48828"/>
    </cofactor>
</comment>
<gene>
    <name evidence="9" type="ORF">HNR68_003968</name>
</gene>
<dbReference type="PANTHER" id="PTHR43808">
    <property type="entry name" value="ACETYLORNITHINE DEACETYLASE"/>
    <property type="match status" value="1"/>
</dbReference>
<keyword evidence="4" id="KW-0479">Metal-binding</keyword>
<keyword evidence="6" id="KW-0862">Zinc</keyword>
<comment type="cofactor">
    <cofactor evidence="2">
        <name>Zn(2+)</name>
        <dbReference type="ChEBI" id="CHEBI:29105"/>
    </cofactor>
</comment>
<dbReference type="GO" id="GO:0046872">
    <property type="term" value="F:metal ion binding"/>
    <property type="evidence" value="ECO:0007669"/>
    <property type="project" value="UniProtKB-KW"/>
</dbReference>
<evidence type="ECO:0000313" key="9">
    <source>
        <dbReference type="EMBL" id="NYI85338.1"/>
    </source>
</evidence>
<evidence type="ECO:0000256" key="7">
    <source>
        <dbReference type="ARBA" id="ARBA00023285"/>
    </source>
</evidence>
<keyword evidence="5 9" id="KW-0378">Hydrolase</keyword>
<evidence type="ECO:0000256" key="3">
    <source>
        <dbReference type="ARBA" id="ARBA00006247"/>
    </source>
</evidence>
<evidence type="ECO:0000256" key="2">
    <source>
        <dbReference type="ARBA" id="ARBA00001947"/>
    </source>
</evidence>
<dbReference type="EMBL" id="JACCFJ010000001">
    <property type="protein sequence ID" value="NYI85338.1"/>
    <property type="molecule type" value="Genomic_DNA"/>
</dbReference>
<dbReference type="InterPro" id="IPR010182">
    <property type="entry name" value="ArgE/DapE"/>
</dbReference>
<dbReference type="PANTHER" id="PTHR43808:SF25">
    <property type="entry name" value="PEPTIDASE M20 DIMERISATION DOMAIN-CONTAINING PROTEIN"/>
    <property type="match status" value="1"/>
</dbReference>
<dbReference type="InterPro" id="IPR011650">
    <property type="entry name" value="Peptidase_M20_dimer"/>
</dbReference>
<keyword evidence="7" id="KW-0170">Cobalt</keyword>
<evidence type="ECO:0000256" key="6">
    <source>
        <dbReference type="ARBA" id="ARBA00022833"/>
    </source>
</evidence>
<dbReference type="Gene3D" id="3.30.70.360">
    <property type="match status" value="1"/>
</dbReference>
<dbReference type="InterPro" id="IPR036264">
    <property type="entry name" value="Bact_exopeptidase_dim_dom"/>
</dbReference>
<dbReference type="Pfam" id="PF07687">
    <property type="entry name" value="M20_dimer"/>
    <property type="match status" value="1"/>
</dbReference>
<dbReference type="InterPro" id="IPR050072">
    <property type="entry name" value="Peptidase_M20A"/>
</dbReference>
<dbReference type="NCBIfam" id="TIGR01910">
    <property type="entry name" value="DapE-ArgE"/>
    <property type="match status" value="1"/>
</dbReference>
<dbReference type="GO" id="GO:0008777">
    <property type="term" value="F:acetylornithine deacetylase activity"/>
    <property type="evidence" value="ECO:0007669"/>
    <property type="project" value="UniProtKB-EC"/>
</dbReference>
<dbReference type="InterPro" id="IPR033687">
    <property type="entry name" value="YodQ-like"/>
</dbReference>
<dbReference type="AlphaFoldDB" id="A0A853AMM1"/>
<keyword evidence="10" id="KW-1185">Reference proteome</keyword>
<dbReference type="Gene3D" id="3.40.630.10">
    <property type="entry name" value="Zn peptidases"/>
    <property type="match status" value="1"/>
</dbReference>
<protein>
    <submittedName>
        <fullName evidence="9">Acetylornithine deacetylase</fullName>
        <ecNumber evidence="9">3.5.1.16</ecNumber>
    </submittedName>
</protein>
<dbReference type="RefSeq" id="WP_179723261.1">
    <property type="nucleotide sequence ID" value="NZ_BAABFH010000001.1"/>
</dbReference>
<comment type="caution">
    <text evidence="9">The sequence shown here is derived from an EMBL/GenBank/DDBJ whole genome shotgun (WGS) entry which is preliminary data.</text>
</comment>
<evidence type="ECO:0000256" key="1">
    <source>
        <dbReference type="ARBA" id="ARBA00001941"/>
    </source>
</evidence>
<proteinExistence type="inferred from homology"/>
<organism evidence="9 10">
    <name type="scientific">Saccharopolyspora hordei</name>
    <dbReference type="NCBI Taxonomy" id="1838"/>
    <lineage>
        <taxon>Bacteria</taxon>
        <taxon>Bacillati</taxon>
        <taxon>Actinomycetota</taxon>
        <taxon>Actinomycetes</taxon>
        <taxon>Pseudonocardiales</taxon>
        <taxon>Pseudonocardiaceae</taxon>
        <taxon>Saccharopolyspora</taxon>
    </lineage>
</organism>
<dbReference type="CDD" id="cd03895">
    <property type="entry name" value="M20_ArgE_DapE-like"/>
    <property type="match status" value="1"/>
</dbReference>
<comment type="similarity">
    <text evidence="3">Belongs to the peptidase M20A family.</text>
</comment>
<evidence type="ECO:0000313" key="10">
    <source>
        <dbReference type="Proteomes" id="UP000587002"/>
    </source>
</evidence>
<sequence>MLDPEIAQRITKAVDEQFDDQLAWTAELVRRPSLRTGEADAQDLVQATLSEMGLEIDRWVIDSPELRAHEGYGPTTVDPSTLENVVGTWHPPVERGRSLILNGHVDVVPTGPEEYWSRSPWDARIVDGWMYGRGSGDMKAGIGANVFALRALTAAGLRPTGRIHVESVVEEECTGNGSLAALLRGYTADACVIPEPEDDKLVRANVGVLWFDVTVRGVPTHLRVMSSGQNAIDAAYQVMGDLRRLEAEWNRRKDEHRYFADTEHPINFGFGVIQGGEWPSSVPARCTFTVRAALYPGTSAAEAWAEIQRTLEESAASLGLPDAVVATPSGFFAEGYVLEEGSDAEAVLARSHERVFGSELESFTTPGYLDGRVFTLYGGMPCLVYGPVSEAIHGIDERVDVESVRRITTSIALFVAEWCGVEPVEDAW</sequence>
<name>A0A853AMM1_9PSEU</name>
<evidence type="ECO:0000256" key="4">
    <source>
        <dbReference type="ARBA" id="ARBA00022723"/>
    </source>
</evidence>
<dbReference type="SUPFAM" id="SSF55031">
    <property type="entry name" value="Bacterial exopeptidase dimerisation domain"/>
    <property type="match status" value="1"/>
</dbReference>
<feature type="domain" description="Peptidase M20 dimerisation" evidence="8">
    <location>
        <begin position="204"/>
        <end position="315"/>
    </location>
</feature>
<dbReference type="NCBIfam" id="NF005306">
    <property type="entry name" value="PRK06837.1"/>
    <property type="match status" value="1"/>
</dbReference>
<dbReference type="Proteomes" id="UP000587002">
    <property type="component" value="Unassembled WGS sequence"/>
</dbReference>
<evidence type="ECO:0000259" key="8">
    <source>
        <dbReference type="Pfam" id="PF07687"/>
    </source>
</evidence>
<dbReference type="EC" id="3.5.1.16" evidence="9"/>
<dbReference type="SUPFAM" id="SSF53187">
    <property type="entry name" value="Zn-dependent exopeptidases"/>
    <property type="match status" value="1"/>
</dbReference>